<comment type="caution">
    <text evidence="1">The sequence shown here is derived from an EMBL/GenBank/DDBJ whole genome shotgun (WGS) entry which is preliminary data.</text>
</comment>
<dbReference type="EMBL" id="VHSH01000008">
    <property type="protein sequence ID" value="TQV76316.1"/>
    <property type="molecule type" value="Genomic_DNA"/>
</dbReference>
<dbReference type="RefSeq" id="WP_142898579.1">
    <property type="nucleotide sequence ID" value="NZ_ML660059.1"/>
</dbReference>
<protein>
    <submittedName>
        <fullName evidence="1">Uncharacterized protein</fullName>
    </submittedName>
</protein>
<keyword evidence="2" id="KW-1185">Reference proteome</keyword>
<reference evidence="1 2" key="1">
    <citation type="submission" date="2019-06" db="EMBL/GenBank/DDBJ databases">
        <title>Whole genome sequence for Rhodospirillaceae sp. R148.</title>
        <authorList>
            <person name="Wang G."/>
        </authorList>
    </citation>
    <scope>NUCLEOTIDE SEQUENCE [LARGE SCALE GENOMIC DNA]</scope>
    <source>
        <strain evidence="1 2">R148</strain>
    </source>
</reference>
<dbReference type="AlphaFoldDB" id="A0A545TGK4"/>
<gene>
    <name evidence="1" type="ORF">FKG95_22055</name>
</gene>
<organism evidence="1 2">
    <name type="scientific">Denitrobaculum tricleocarpae</name>
    <dbReference type="NCBI Taxonomy" id="2591009"/>
    <lineage>
        <taxon>Bacteria</taxon>
        <taxon>Pseudomonadati</taxon>
        <taxon>Pseudomonadota</taxon>
        <taxon>Alphaproteobacteria</taxon>
        <taxon>Rhodospirillales</taxon>
        <taxon>Rhodospirillaceae</taxon>
        <taxon>Denitrobaculum</taxon>
    </lineage>
</organism>
<accession>A0A545TGK4</accession>
<dbReference type="Proteomes" id="UP000315252">
    <property type="component" value="Unassembled WGS sequence"/>
</dbReference>
<evidence type="ECO:0000313" key="1">
    <source>
        <dbReference type="EMBL" id="TQV76316.1"/>
    </source>
</evidence>
<name>A0A545TGK4_9PROT</name>
<sequence>MTAEIEWVTGVLRVGRSFEEHGDPYDFSCTINRRGDCAELIGGNGTITPQIWRDVKEALVAQGVTHAQWDRLNNTPRSIVANSTNQLSIQPSDIQHYTLNS</sequence>
<evidence type="ECO:0000313" key="2">
    <source>
        <dbReference type="Proteomes" id="UP000315252"/>
    </source>
</evidence>
<proteinExistence type="predicted"/>